<proteinExistence type="predicted"/>
<protein>
    <submittedName>
        <fullName evidence="1">DUF3088 domain-containing protein</fullName>
    </submittedName>
</protein>
<name>A0ABW6ZZ74_9HYPH</name>
<sequence>MSRDRLFLIAPGFEDPASPGRSFFCPDCNQVEGVLASNPGLAERIEVVRVPFARPRVPVIALLGEENQSLPVLILGDAAPAPDDALTHGALRFVTDTRRILQLIAARHGVPFPH</sequence>
<keyword evidence="2" id="KW-1185">Reference proteome</keyword>
<dbReference type="EMBL" id="JBAFVH010000010">
    <property type="protein sequence ID" value="MFG1374051.1"/>
    <property type="molecule type" value="Genomic_DNA"/>
</dbReference>
<dbReference type="InterPro" id="IPR021439">
    <property type="entry name" value="DUF3088"/>
</dbReference>
<dbReference type="RefSeq" id="WP_393993724.1">
    <property type="nucleotide sequence ID" value="NZ_JBAFVH010000010.1"/>
</dbReference>
<accession>A0ABW6ZZ74</accession>
<comment type="caution">
    <text evidence="1">The sequence shown here is derived from an EMBL/GenBank/DDBJ whole genome shotgun (WGS) entry which is preliminary data.</text>
</comment>
<dbReference type="Pfam" id="PF11287">
    <property type="entry name" value="DUF3088"/>
    <property type="match status" value="1"/>
</dbReference>
<gene>
    <name evidence="1" type="ORF">V5F32_17875</name>
</gene>
<evidence type="ECO:0000313" key="2">
    <source>
        <dbReference type="Proteomes" id="UP001604002"/>
    </source>
</evidence>
<dbReference type="Proteomes" id="UP001604002">
    <property type="component" value="Unassembled WGS sequence"/>
</dbReference>
<organism evidence="1 2">
    <name type="scientific">Xanthobacter oligotrophicus</name>
    <dbReference type="NCBI Taxonomy" id="2607286"/>
    <lineage>
        <taxon>Bacteria</taxon>
        <taxon>Pseudomonadati</taxon>
        <taxon>Pseudomonadota</taxon>
        <taxon>Alphaproteobacteria</taxon>
        <taxon>Hyphomicrobiales</taxon>
        <taxon>Xanthobacteraceae</taxon>
        <taxon>Xanthobacter</taxon>
    </lineage>
</organism>
<reference evidence="1 2" key="1">
    <citation type="submission" date="2024-02" db="EMBL/GenBank/DDBJ databases">
        <title>Expansion and revision of Xanthobacter and proposal of Roseixanthobacter gen. nov.</title>
        <authorList>
            <person name="Soltysiak M.P.M."/>
            <person name="Jalihal A."/>
            <person name="Ory A."/>
            <person name="Chrisophersen C."/>
            <person name="Lee A.D."/>
            <person name="Boulton J."/>
            <person name="Springer M."/>
        </authorList>
    </citation>
    <scope>NUCLEOTIDE SEQUENCE [LARGE SCALE GENOMIC DNA]</scope>
    <source>
        <strain evidence="1 2">23A</strain>
    </source>
</reference>
<evidence type="ECO:0000313" key="1">
    <source>
        <dbReference type="EMBL" id="MFG1374051.1"/>
    </source>
</evidence>